<evidence type="ECO:0000313" key="4">
    <source>
        <dbReference type="EMBL" id="AZG48561.1"/>
    </source>
</evidence>
<evidence type="ECO:0000256" key="1">
    <source>
        <dbReference type="ARBA" id="ARBA00001946"/>
    </source>
</evidence>
<dbReference type="PANTHER" id="PTHR12358:SF106">
    <property type="entry name" value="LIPID KINASE YEGS"/>
    <property type="match status" value="1"/>
</dbReference>
<organism evidence="4 5">
    <name type="scientific">Gordonia insulae</name>
    <dbReference type="NCBI Taxonomy" id="2420509"/>
    <lineage>
        <taxon>Bacteria</taxon>
        <taxon>Bacillati</taxon>
        <taxon>Actinomycetota</taxon>
        <taxon>Actinomycetes</taxon>
        <taxon>Mycobacteriales</taxon>
        <taxon>Gordoniaceae</taxon>
        <taxon>Gordonia</taxon>
    </lineage>
</organism>
<dbReference type="SUPFAM" id="SSF111331">
    <property type="entry name" value="NAD kinase/diacylglycerol kinase-like"/>
    <property type="match status" value="1"/>
</dbReference>
<dbReference type="Gene3D" id="3.40.50.10330">
    <property type="entry name" value="Probable inorganic polyphosphate/atp-NAD kinase, domain 1"/>
    <property type="match status" value="1"/>
</dbReference>
<dbReference type="AlphaFoldDB" id="A0A3G8JTS7"/>
<protein>
    <submittedName>
        <fullName evidence="4">Diacylglycerol kinase</fullName>
        <ecNumber evidence="4">2.7.1.107</ecNumber>
    </submittedName>
</protein>
<dbReference type="InterPro" id="IPR050187">
    <property type="entry name" value="Lipid_Phosphate_FormReg"/>
</dbReference>
<name>A0A3G8JTS7_9ACTN</name>
<evidence type="ECO:0000256" key="2">
    <source>
        <dbReference type="ARBA" id="ARBA00005983"/>
    </source>
</evidence>
<gene>
    <name evidence="4" type="primary">dagK_2</name>
    <name evidence="4" type="ORF">D7316_05178</name>
</gene>
<comment type="cofactor">
    <cofactor evidence="1">
        <name>Mg(2+)</name>
        <dbReference type="ChEBI" id="CHEBI:18420"/>
    </cofactor>
</comment>
<comment type="similarity">
    <text evidence="2">Belongs to the diacylglycerol/lipid kinase family.</text>
</comment>
<dbReference type="Gene3D" id="2.60.200.40">
    <property type="match status" value="1"/>
</dbReference>
<dbReference type="InterPro" id="IPR017438">
    <property type="entry name" value="ATP-NAD_kinase_N"/>
</dbReference>
<dbReference type="EC" id="2.7.1.107" evidence="4"/>
<keyword evidence="4" id="KW-0418">Kinase</keyword>
<evidence type="ECO:0000313" key="5">
    <source>
        <dbReference type="Proteomes" id="UP000271469"/>
    </source>
</evidence>
<proteinExistence type="inferred from homology"/>
<sequence>MYVTPPHPISWGLVRVMLIVNPFATATTPAGRDALAHTLSSRFTLDVEHTTHRGHAGELARRAVTDGTDVVLVHGGDGSVNEAVNGILGAPDSVVDPSVRLPALGVIPGGSANVFARTLGIAADPLAATGQIIDLLESGQCRRIGLGHTQDRWFLFNTGMGMDAVVVHAMEDKRHAGKAATPMRYLWTTVSSFLRHAASRDSFTVEVPDREPIPGVQFGFVSNTSPWTYLGNYEIRTNPTTGFDTRLGLFAATSTAVSRNLPLATRLLTHRAPKARHLYRDDDVEWVRFRADEPIDVQMDGDYIGAHHAIDFGYRSDALAVVAPGDSIRATPSTA</sequence>
<dbReference type="PROSITE" id="PS50146">
    <property type="entry name" value="DAGK"/>
    <property type="match status" value="1"/>
</dbReference>
<dbReference type="PANTHER" id="PTHR12358">
    <property type="entry name" value="SPHINGOSINE KINASE"/>
    <property type="match status" value="1"/>
</dbReference>
<dbReference type="InterPro" id="IPR001206">
    <property type="entry name" value="Diacylglycerol_kinase_cat_dom"/>
</dbReference>
<dbReference type="SMART" id="SM00046">
    <property type="entry name" value="DAGKc"/>
    <property type="match status" value="1"/>
</dbReference>
<feature type="domain" description="DAGKc" evidence="3">
    <location>
        <begin position="11"/>
        <end position="153"/>
    </location>
</feature>
<keyword evidence="4" id="KW-0808">Transferase</keyword>
<dbReference type="GO" id="GO:0004143">
    <property type="term" value="F:ATP-dependent diacylglycerol kinase activity"/>
    <property type="evidence" value="ECO:0007669"/>
    <property type="project" value="UniProtKB-EC"/>
</dbReference>
<dbReference type="EMBL" id="CP033972">
    <property type="protein sequence ID" value="AZG48561.1"/>
    <property type="molecule type" value="Genomic_DNA"/>
</dbReference>
<dbReference type="Proteomes" id="UP000271469">
    <property type="component" value="Chromosome"/>
</dbReference>
<dbReference type="GO" id="GO:0005886">
    <property type="term" value="C:plasma membrane"/>
    <property type="evidence" value="ECO:0007669"/>
    <property type="project" value="TreeGrafter"/>
</dbReference>
<evidence type="ECO:0000259" key="3">
    <source>
        <dbReference type="PROSITE" id="PS50146"/>
    </source>
</evidence>
<dbReference type="Pfam" id="PF00781">
    <property type="entry name" value="DAGK_cat"/>
    <property type="match status" value="1"/>
</dbReference>
<keyword evidence="5" id="KW-1185">Reference proteome</keyword>
<reference evidence="4 5" key="1">
    <citation type="submission" date="2018-11" db="EMBL/GenBank/DDBJ databases">
        <title>Gordonia insulae sp. nov., isolated from an island soil.</title>
        <authorList>
            <person name="Kim Y.S."/>
            <person name="Kim S.B."/>
        </authorList>
    </citation>
    <scope>NUCLEOTIDE SEQUENCE [LARGE SCALE GENOMIC DNA]</scope>
    <source>
        <strain evidence="4 5">MMS17-SY073</strain>
    </source>
</reference>
<dbReference type="KEGG" id="gom:D7316_05178"/>
<accession>A0A3G8JTS7</accession>
<dbReference type="InterPro" id="IPR016064">
    <property type="entry name" value="NAD/diacylglycerol_kinase_sf"/>
</dbReference>